<protein>
    <submittedName>
        <fullName evidence="1">S2-RNase</fullName>
    </submittedName>
</protein>
<evidence type="ECO:0000313" key="1">
    <source>
        <dbReference type="EMBL" id="KAB2599987.1"/>
    </source>
</evidence>
<dbReference type="EMBL" id="SMOL01000753">
    <property type="protein sequence ID" value="KAB2599987.1"/>
    <property type="molecule type" value="Genomic_DNA"/>
</dbReference>
<reference evidence="1 2" key="1">
    <citation type="submission" date="2019-09" db="EMBL/GenBank/DDBJ databases">
        <authorList>
            <person name="Ou C."/>
        </authorList>
    </citation>
    <scope>NUCLEOTIDE SEQUENCE [LARGE SCALE GENOMIC DNA]</scope>
    <source>
        <strain evidence="1">S2</strain>
        <tissue evidence="1">Leaf</tissue>
    </source>
</reference>
<name>A0A5N5FAI9_9ROSA</name>
<organism evidence="1 2">
    <name type="scientific">Pyrus ussuriensis x Pyrus communis</name>
    <dbReference type="NCBI Taxonomy" id="2448454"/>
    <lineage>
        <taxon>Eukaryota</taxon>
        <taxon>Viridiplantae</taxon>
        <taxon>Streptophyta</taxon>
        <taxon>Embryophyta</taxon>
        <taxon>Tracheophyta</taxon>
        <taxon>Spermatophyta</taxon>
        <taxon>Magnoliopsida</taxon>
        <taxon>eudicotyledons</taxon>
        <taxon>Gunneridae</taxon>
        <taxon>Pentapetalae</taxon>
        <taxon>rosids</taxon>
        <taxon>fabids</taxon>
        <taxon>Rosales</taxon>
        <taxon>Rosaceae</taxon>
        <taxon>Amygdaloideae</taxon>
        <taxon>Maleae</taxon>
        <taxon>Pyrus</taxon>
    </lineage>
</organism>
<dbReference type="OrthoDB" id="10685275at2759"/>
<reference evidence="2" key="2">
    <citation type="submission" date="2019-10" db="EMBL/GenBank/DDBJ databases">
        <title>A de novo genome assembly of a pear dwarfing rootstock.</title>
        <authorList>
            <person name="Wang F."/>
            <person name="Wang J."/>
            <person name="Li S."/>
            <person name="Zhang Y."/>
            <person name="Fang M."/>
            <person name="Ma L."/>
            <person name="Zhao Y."/>
            <person name="Jiang S."/>
        </authorList>
    </citation>
    <scope>NUCLEOTIDE SEQUENCE [LARGE SCALE GENOMIC DNA]</scope>
</reference>
<reference evidence="1 2" key="3">
    <citation type="submission" date="2019-11" db="EMBL/GenBank/DDBJ databases">
        <title>A de novo genome assembly of a pear dwarfing rootstock.</title>
        <authorList>
            <person name="Wang F."/>
            <person name="Wang J."/>
            <person name="Li S."/>
            <person name="Zhang Y."/>
            <person name="Fang M."/>
            <person name="Ma L."/>
            <person name="Zhao Y."/>
            <person name="Jiang S."/>
        </authorList>
    </citation>
    <scope>NUCLEOTIDE SEQUENCE [LARGE SCALE GENOMIC DNA]</scope>
    <source>
        <strain evidence="1">S2</strain>
        <tissue evidence="1">Leaf</tissue>
    </source>
</reference>
<proteinExistence type="predicted"/>
<evidence type="ECO:0000313" key="2">
    <source>
        <dbReference type="Proteomes" id="UP000327157"/>
    </source>
</evidence>
<gene>
    <name evidence="1" type="ORF">D8674_010258</name>
</gene>
<accession>A0A5N5FAI9</accession>
<keyword evidence="2" id="KW-1185">Reference proteome</keyword>
<sequence length="475" mass="54708">MNDETWSQWVEELESIWKQKWMMNGIYELIMMLKIIVPVKHEFLSTTLLFWNNETNTFDFIMGFMTPTWGASVLRRYPWFSDQHFQDLFGEDASSSYKENDRVGYKCGLKAYHPNFCGRQLEFRTSYNFRSPSKVTFRASWRSLEMMSRITRKHVALNFEWSKKYDGDIREAHDRLFGIPKQRELHSPSLILFQPDRCIFLILGTSTPQVGQAPALHSSILPSVMVVTPTSQFNPTTREMLYFVEDDSASSSLMLETITQSPPTFGKLIVPEIPVVSEVTSSKVLQAPSQPAVSKVAFPWPPKASGITRIPIPWPRKAAATKAPLTINSEAITIVISISRHSKRLRMLSLSYTRLNICQMALRDQHLRAERQVNRVKCYKEKHSRTSTSLQQLVENGLTMEDKIKVVAFEIQTLEEQLFPFKIEEVKRVNQEVEDSKAQLDNNNIALEEPGKIFTIMQTYHSRMAALARDLKLLG</sequence>
<dbReference type="Proteomes" id="UP000327157">
    <property type="component" value="Chromosome 13"/>
</dbReference>
<dbReference type="AlphaFoldDB" id="A0A5N5FAI9"/>
<comment type="caution">
    <text evidence="1">The sequence shown here is derived from an EMBL/GenBank/DDBJ whole genome shotgun (WGS) entry which is preliminary data.</text>
</comment>